<organism evidence="2 3">
    <name type="scientific">Ideonella margarita</name>
    <dbReference type="NCBI Taxonomy" id="2984191"/>
    <lineage>
        <taxon>Bacteria</taxon>
        <taxon>Pseudomonadati</taxon>
        <taxon>Pseudomonadota</taxon>
        <taxon>Betaproteobacteria</taxon>
        <taxon>Burkholderiales</taxon>
        <taxon>Sphaerotilaceae</taxon>
        <taxon>Ideonella</taxon>
    </lineage>
</organism>
<reference evidence="2 3" key="1">
    <citation type="submission" date="2024-04" db="EMBL/GenBank/DDBJ databases">
        <title>Novel species of the genus Ideonella isolated from streams.</title>
        <authorList>
            <person name="Lu H."/>
        </authorList>
    </citation>
    <scope>NUCLEOTIDE SEQUENCE [LARGE SCALE GENOMIC DNA]</scope>
    <source>
        <strain evidence="2 3">LYT19W</strain>
    </source>
</reference>
<protein>
    <submittedName>
        <fullName evidence="2">Efflux RND transporter periplasmic adaptor subunit</fullName>
    </submittedName>
</protein>
<keyword evidence="3" id="KW-1185">Reference proteome</keyword>
<name>A0ABU9CAP4_9BURK</name>
<dbReference type="PANTHER" id="PTHR30438:SF1">
    <property type="entry name" value="36 KDA ANTIGEN"/>
    <property type="match status" value="1"/>
</dbReference>
<dbReference type="Gene3D" id="2.40.30.170">
    <property type="match status" value="1"/>
</dbReference>
<dbReference type="InterPro" id="IPR058625">
    <property type="entry name" value="MdtA-like_BSH"/>
</dbReference>
<dbReference type="EMBL" id="JBBUTI010000008">
    <property type="protein sequence ID" value="MEK8047340.1"/>
    <property type="molecule type" value="Genomic_DNA"/>
</dbReference>
<comment type="caution">
    <text evidence="2">The sequence shown here is derived from an EMBL/GenBank/DDBJ whole genome shotgun (WGS) entry which is preliminary data.</text>
</comment>
<accession>A0ABU9CAP4</accession>
<evidence type="ECO:0000313" key="3">
    <source>
        <dbReference type="Proteomes" id="UP001379945"/>
    </source>
</evidence>
<sequence length="328" mass="34768">MSTSNISPRSFVLPIVGLLVLGGLGWGLKKAFEPQVLPLQGQIDAQEINVSSKVPGRVGALKVSLGQSVKAGDVIFELDSPEVSAKVAQAQAAQEAAQAVANKASHGARPEEIQMARSNWERAQTAERMARTTLDRVQVMADQGVLARQKRDEAEAQWRAAQQQSQAAQAQFQMASAGARTEDKQAASAQARQVAGVVTEAQVALAETRVHAPAAGEVAKIQIQPGELAPQGFPVVTLVNLSDAWAVVAVREDRLAAFAVGSQHEAELPALGKQQRFTVSSVAVMPDFATWRAARPGGTDLRTFEVRLRPVAPVPGLRPGMSVLFAAP</sequence>
<dbReference type="SUPFAM" id="SSF111369">
    <property type="entry name" value="HlyD-like secretion proteins"/>
    <property type="match status" value="2"/>
</dbReference>
<evidence type="ECO:0000313" key="2">
    <source>
        <dbReference type="EMBL" id="MEK8047340.1"/>
    </source>
</evidence>
<gene>
    <name evidence="2" type="ORF">AACH00_13345</name>
</gene>
<dbReference type="RefSeq" id="WP_341399642.1">
    <property type="nucleotide sequence ID" value="NZ_JBBUTI010000008.1"/>
</dbReference>
<proteinExistence type="predicted"/>
<dbReference type="Pfam" id="PF25917">
    <property type="entry name" value="BSH_RND"/>
    <property type="match status" value="1"/>
</dbReference>
<dbReference type="PANTHER" id="PTHR30438">
    <property type="entry name" value="36 KDA ANTIGEN-RELATED"/>
    <property type="match status" value="1"/>
</dbReference>
<dbReference type="Gene3D" id="1.10.287.470">
    <property type="entry name" value="Helix hairpin bin"/>
    <property type="match status" value="1"/>
</dbReference>
<dbReference type="Proteomes" id="UP001379945">
    <property type="component" value="Unassembled WGS sequence"/>
</dbReference>
<feature type="domain" description="Multidrug resistance protein MdtA-like barrel-sandwich hybrid" evidence="1">
    <location>
        <begin position="48"/>
        <end position="232"/>
    </location>
</feature>
<evidence type="ECO:0000259" key="1">
    <source>
        <dbReference type="Pfam" id="PF25917"/>
    </source>
</evidence>
<dbReference type="Gene3D" id="2.40.50.100">
    <property type="match status" value="1"/>
</dbReference>